<name>A0A9P1M653_9DINO</name>
<comment type="caution">
    <text evidence="2">The sequence shown here is derived from an EMBL/GenBank/DDBJ whole genome shotgun (WGS) entry which is preliminary data.</text>
</comment>
<feature type="region of interest" description="Disordered" evidence="1">
    <location>
        <begin position="1"/>
        <end position="46"/>
    </location>
</feature>
<dbReference type="GO" id="GO:0032259">
    <property type="term" value="P:methylation"/>
    <property type="evidence" value="ECO:0007669"/>
    <property type="project" value="UniProtKB-KW"/>
</dbReference>
<protein>
    <submittedName>
        <fullName evidence="4">Methyltransferase FkbM domain-containing protein</fullName>
    </submittedName>
</protein>
<proteinExistence type="predicted"/>
<keyword evidence="4" id="KW-0489">Methyltransferase</keyword>
<gene>
    <name evidence="2" type="ORF">C1SCF055_LOCUS44499</name>
</gene>
<sequence length="182" mass="20233">MPTRASRGRPFSGKPSLQRTEVWSTSSPLHVPDPKPNGWISGGDSQPKTKVYLPVVQLTRSGRPGQPLVSKGPFERLYPDCTEKSRCQQLFRRWESLPGLRSLRSPLKPEELDALAEQVRSLSPSERRLSRSAGTLAPRADESPKKDFPFIPCSCCERESPIAKMKRDAGIAARDSFCCEAP</sequence>
<evidence type="ECO:0000313" key="2">
    <source>
        <dbReference type="EMBL" id="CAI4020050.1"/>
    </source>
</evidence>
<reference evidence="2" key="1">
    <citation type="submission" date="2022-10" db="EMBL/GenBank/DDBJ databases">
        <authorList>
            <person name="Chen Y."/>
            <person name="Dougan E. K."/>
            <person name="Chan C."/>
            <person name="Rhodes N."/>
            <person name="Thang M."/>
        </authorList>
    </citation>
    <scope>NUCLEOTIDE SEQUENCE</scope>
</reference>
<dbReference type="AlphaFoldDB" id="A0A9P1M653"/>
<dbReference type="Proteomes" id="UP001152797">
    <property type="component" value="Unassembled WGS sequence"/>
</dbReference>
<organism evidence="2">
    <name type="scientific">Cladocopium goreaui</name>
    <dbReference type="NCBI Taxonomy" id="2562237"/>
    <lineage>
        <taxon>Eukaryota</taxon>
        <taxon>Sar</taxon>
        <taxon>Alveolata</taxon>
        <taxon>Dinophyceae</taxon>
        <taxon>Suessiales</taxon>
        <taxon>Symbiodiniaceae</taxon>
        <taxon>Cladocopium</taxon>
    </lineage>
</organism>
<feature type="compositionally biased region" description="Polar residues" evidence="1">
    <location>
        <begin position="15"/>
        <end position="28"/>
    </location>
</feature>
<accession>A0A9P1M653</accession>
<keyword evidence="4" id="KW-0808">Transferase</keyword>
<dbReference type="EMBL" id="CAMXCT020006787">
    <property type="protein sequence ID" value="CAL1173425.1"/>
    <property type="molecule type" value="Genomic_DNA"/>
</dbReference>
<evidence type="ECO:0000313" key="4">
    <source>
        <dbReference type="EMBL" id="CAL4807362.1"/>
    </source>
</evidence>
<dbReference type="EMBL" id="CAMXCT010006787">
    <property type="protein sequence ID" value="CAI4020050.1"/>
    <property type="molecule type" value="Genomic_DNA"/>
</dbReference>
<evidence type="ECO:0000313" key="3">
    <source>
        <dbReference type="EMBL" id="CAL1173425.1"/>
    </source>
</evidence>
<dbReference type="EMBL" id="CAMXCT030006787">
    <property type="protein sequence ID" value="CAL4807362.1"/>
    <property type="molecule type" value="Genomic_DNA"/>
</dbReference>
<evidence type="ECO:0000313" key="5">
    <source>
        <dbReference type="Proteomes" id="UP001152797"/>
    </source>
</evidence>
<evidence type="ECO:0000256" key="1">
    <source>
        <dbReference type="SAM" id="MobiDB-lite"/>
    </source>
</evidence>
<dbReference type="GO" id="GO:0008168">
    <property type="term" value="F:methyltransferase activity"/>
    <property type="evidence" value="ECO:0007669"/>
    <property type="project" value="UniProtKB-KW"/>
</dbReference>
<feature type="region of interest" description="Disordered" evidence="1">
    <location>
        <begin position="118"/>
        <end position="146"/>
    </location>
</feature>
<reference evidence="3" key="2">
    <citation type="submission" date="2024-04" db="EMBL/GenBank/DDBJ databases">
        <authorList>
            <person name="Chen Y."/>
            <person name="Shah S."/>
            <person name="Dougan E. K."/>
            <person name="Thang M."/>
            <person name="Chan C."/>
        </authorList>
    </citation>
    <scope>NUCLEOTIDE SEQUENCE [LARGE SCALE GENOMIC DNA]</scope>
</reference>
<keyword evidence="5" id="KW-1185">Reference proteome</keyword>